<proteinExistence type="predicted"/>
<name>A0ABW9F664_9FIRM</name>
<protein>
    <submittedName>
        <fullName evidence="6">Phage/plasmid primase, P4 family</fullName>
    </submittedName>
</protein>
<sequence length="742" mass="85298">MKLYVSNRRGDSFNALYPNEIKVSDIRSFEEAVSFDHVMAKYKANHRSRDNFIESDCIAMDLDNDHSENPKDWIGIKDLKEYFEDVEYGIVFSRNHNKEKGNKAKRPRMHIYFPIPKVTSLNAYENIKAEIISYFPYFDSKAIDGARFFYGVENPIVEIIRGRKDVTQILVDNFEKWENDQSLIKEGSRNSTMNHFAGRILIRYGDSKEARDLFDRKAMLCSPPLSNEELELIWKSALKFYKKVSSSDNYINPEDYTEGINLKPSEFSDIGQANVFVNEYKDKVRFSPSTGFLVYNGSYWEETELKAQGLSQDLVIKQLEEIDRELMKLEDEISSSGIRDALTTMSEKKAISTFDKNQVNLFYRLKALQTYKNYAVKRGDTRAIHATLKEAKPMLEIDQRMLDTNEYLLNTPSFTVDLKTGENKSHKAEDYITKETLVDPSKENMDMWLDALDTFFVSDKELIEYVQKVAGISLIGKVFIEALIIAYGDGRNGKSTFWNTISRVLNLYSGSISADILTVNSKRNAKPELAEARGKRLLIAAELEEGLRLNTSNVKQLCSTDEIVAEKKYKDPFKFIPSHTLVLYTNHLPKVGALDEGTWRRLIVIPFEAKIVGASDIKNYTDYLFENAGGAVLSWLIDGAKKAIKEDFKFKLPKKVADAISHYKESNNWFKHFLNECCETDSSYEEKSGELYQEYRAFCLRTGEYIRSTTDFYAALSSSGFNRVKLRDGVKIYGLRLKSEFV</sequence>
<keyword evidence="2" id="KW-0378">Hydrolase</keyword>
<reference evidence="6 7" key="1">
    <citation type="journal article" date="2024" name="Front. Microbiol.">
        <title>Pangenomic and biochemical analyses of Helcococcus ovis reveal widespread tetracycline resistance and a novel bacterial species, Helcococcus bovis.</title>
        <authorList>
            <person name="Cunha F."/>
            <person name="Zhai Y."/>
            <person name="Casaro S."/>
            <person name="Jones K.L."/>
            <person name="Hernandez M."/>
            <person name="Bisinotto R.S."/>
            <person name="Kariyawasam S."/>
            <person name="Brown M.B."/>
            <person name="Phillips A."/>
            <person name="Jeong K.C."/>
            <person name="Galvao K.N."/>
        </authorList>
    </citation>
    <scope>NUCLEOTIDE SEQUENCE [LARGE SCALE GENOMIC DNA]</scope>
    <source>
        <strain evidence="6 7">KG197</strain>
    </source>
</reference>
<keyword evidence="4" id="KW-0175">Coiled coil</keyword>
<keyword evidence="3" id="KW-0067">ATP-binding</keyword>
<feature type="domain" description="SF3 helicase" evidence="5">
    <location>
        <begin position="461"/>
        <end position="620"/>
    </location>
</feature>
<dbReference type="NCBIfam" id="TIGR01613">
    <property type="entry name" value="primase_Cterm"/>
    <property type="match status" value="1"/>
</dbReference>
<dbReference type="Gene3D" id="3.40.50.300">
    <property type="entry name" value="P-loop containing nucleotide triphosphate hydrolases"/>
    <property type="match status" value="1"/>
</dbReference>
<dbReference type="PANTHER" id="PTHR35372">
    <property type="entry name" value="ATP BINDING PROTEIN-RELATED"/>
    <property type="match status" value="1"/>
</dbReference>
<dbReference type="InterPro" id="IPR051620">
    <property type="entry name" value="ORF904-like_C"/>
</dbReference>
<evidence type="ECO:0000313" key="7">
    <source>
        <dbReference type="Proteomes" id="UP001629536"/>
    </source>
</evidence>
<dbReference type="InterPro" id="IPR027417">
    <property type="entry name" value="P-loop_NTPase"/>
</dbReference>
<dbReference type="PROSITE" id="PS51206">
    <property type="entry name" value="SF3_HELICASE_1"/>
    <property type="match status" value="1"/>
</dbReference>
<organism evidence="6 7">
    <name type="scientific">Helcococcus bovis</name>
    <dbReference type="NCBI Taxonomy" id="3153252"/>
    <lineage>
        <taxon>Bacteria</taxon>
        <taxon>Bacillati</taxon>
        <taxon>Bacillota</taxon>
        <taxon>Tissierellia</taxon>
        <taxon>Tissierellales</taxon>
        <taxon>Peptoniphilaceae</taxon>
        <taxon>Helcococcus</taxon>
    </lineage>
</organism>
<accession>A0ABW9F664</accession>
<comment type="caution">
    <text evidence="6">The sequence shown here is derived from an EMBL/GenBank/DDBJ whole genome shotgun (WGS) entry which is preliminary data.</text>
</comment>
<dbReference type="Pfam" id="PF19263">
    <property type="entry name" value="DUF5906"/>
    <property type="match status" value="1"/>
</dbReference>
<dbReference type="Pfam" id="PF08706">
    <property type="entry name" value="D5_N"/>
    <property type="match status" value="1"/>
</dbReference>
<evidence type="ECO:0000313" key="6">
    <source>
        <dbReference type="EMBL" id="MFM1524468.1"/>
    </source>
</evidence>
<feature type="coiled-coil region" evidence="4">
    <location>
        <begin position="312"/>
        <end position="339"/>
    </location>
</feature>
<dbReference type="InterPro" id="IPR006500">
    <property type="entry name" value="Helicase_put_C_phage/plasmid"/>
</dbReference>
<dbReference type="RefSeq" id="WP_408105075.1">
    <property type="nucleotide sequence ID" value="NZ_JBFNFH010000003.1"/>
</dbReference>
<keyword evidence="7" id="KW-1185">Reference proteome</keyword>
<dbReference type="SUPFAM" id="SSF52540">
    <property type="entry name" value="P-loop containing nucleoside triphosphate hydrolases"/>
    <property type="match status" value="1"/>
</dbReference>
<dbReference type="InterPro" id="IPR014015">
    <property type="entry name" value="Helicase_SF3_DNA-vir"/>
</dbReference>
<dbReference type="InterPro" id="IPR045455">
    <property type="entry name" value="NrS-1_pol-like_helicase"/>
</dbReference>
<evidence type="ECO:0000259" key="5">
    <source>
        <dbReference type="PROSITE" id="PS51206"/>
    </source>
</evidence>
<dbReference type="Proteomes" id="UP001629536">
    <property type="component" value="Unassembled WGS sequence"/>
</dbReference>
<evidence type="ECO:0000256" key="3">
    <source>
        <dbReference type="ARBA" id="ARBA00022840"/>
    </source>
</evidence>
<evidence type="ECO:0000256" key="4">
    <source>
        <dbReference type="SAM" id="Coils"/>
    </source>
</evidence>
<evidence type="ECO:0000256" key="1">
    <source>
        <dbReference type="ARBA" id="ARBA00022741"/>
    </source>
</evidence>
<dbReference type="InterPro" id="IPR014820">
    <property type="entry name" value="PriCT_1"/>
</dbReference>
<dbReference type="InterPro" id="IPR014818">
    <property type="entry name" value="Phage/plasmid_primase_P4_C"/>
</dbReference>
<gene>
    <name evidence="6" type="ORF">ABGF40_02160</name>
</gene>
<dbReference type="SMART" id="SM00885">
    <property type="entry name" value="D5_N"/>
    <property type="match status" value="1"/>
</dbReference>
<keyword evidence="1" id="KW-0547">Nucleotide-binding</keyword>
<dbReference type="SMART" id="SM00942">
    <property type="entry name" value="PriCT_1"/>
    <property type="match status" value="1"/>
</dbReference>
<dbReference type="EMBL" id="JBFNFH010000003">
    <property type="protein sequence ID" value="MFM1524468.1"/>
    <property type="molecule type" value="Genomic_DNA"/>
</dbReference>
<evidence type="ECO:0000256" key="2">
    <source>
        <dbReference type="ARBA" id="ARBA00022801"/>
    </source>
</evidence>
<dbReference type="PANTHER" id="PTHR35372:SF2">
    <property type="entry name" value="SF3 HELICASE DOMAIN-CONTAINING PROTEIN"/>
    <property type="match status" value="1"/>
</dbReference>